<dbReference type="EMBL" id="LIYD01000005">
    <property type="protein sequence ID" value="KOS08068.1"/>
    <property type="molecule type" value="Genomic_DNA"/>
</dbReference>
<proteinExistence type="predicted"/>
<gene>
    <name evidence="1" type="ORF">AM493_19960</name>
</gene>
<dbReference type="RefSeq" id="WP_054409875.1">
    <property type="nucleotide sequence ID" value="NZ_LIYD01000005.1"/>
</dbReference>
<dbReference type="OrthoDB" id="1340340at2"/>
<dbReference type="Proteomes" id="UP000037755">
    <property type="component" value="Unassembled WGS sequence"/>
</dbReference>
<evidence type="ECO:0008006" key="3">
    <source>
        <dbReference type="Google" id="ProtNLM"/>
    </source>
</evidence>
<name>A0A0M8MLM3_9FLAO</name>
<comment type="caution">
    <text evidence="1">The sequence shown here is derived from an EMBL/GenBank/DDBJ whole genome shotgun (WGS) entry which is preliminary data.</text>
</comment>
<dbReference type="AlphaFoldDB" id="A0A0M8MLM3"/>
<dbReference type="PATRIC" id="fig|1202724.3.peg.4134"/>
<sequence length="483" mass="56087">MFQKPATRLLFLLFLRGQFKLANRGQFAPAKGGQFQPARGVFLNRPRGVSLHWFVQITLEQGCLNEMVWGELSDALIAEFDETLHKLFYLGSWMYNLADNIAYHRMLAGAYYIKFEDGDLVIHWKNNYGSLLNHLMKYFSKGYETDVVDAGGTTELRAELEKCYGINYDVIFGLVFEIKRHHSQRVCQTIEPGLLGQNIKANFKNLNDHDVDALYSGLTISRENCLSLTETILKPYSTQRFLFRPYLVYRITNQLRLLTSSEKFAESMYVLATNAIQWNTLTPEWESNKSLRAYKTKKGNEHDKHLEDKMQSVLLAHKVPFARNVKSFITQTSHNLNIDNSECGEIDFIIIDTARQKVVVADSKYNKSRYEAIGYRQDYSNFVTKNVPQLDRKVKWISLNLPIVNIHFKKLYPNLNIDLTEFDVMGLFLINTPTFYMFCSDYLTIASNYFEEYILGNEIYPAINIETAPGVFKNYPYPYFKNH</sequence>
<accession>A0A0M8MLM3</accession>
<evidence type="ECO:0000313" key="1">
    <source>
        <dbReference type="EMBL" id="KOS08068.1"/>
    </source>
</evidence>
<keyword evidence="2" id="KW-1185">Reference proteome</keyword>
<organism evidence="1 2">
    <name type="scientific">Flavobacterium akiainvivens</name>
    <dbReference type="NCBI Taxonomy" id="1202724"/>
    <lineage>
        <taxon>Bacteria</taxon>
        <taxon>Pseudomonadati</taxon>
        <taxon>Bacteroidota</taxon>
        <taxon>Flavobacteriia</taxon>
        <taxon>Flavobacteriales</taxon>
        <taxon>Flavobacteriaceae</taxon>
        <taxon>Flavobacterium</taxon>
    </lineage>
</organism>
<reference evidence="1 2" key="1">
    <citation type="submission" date="2015-08" db="EMBL/GenBank/DDBJ databases">
        <title>Whole genome sequence of Flavobacterium akiainvivens IK-1T, from decaying Wikstroemia oahuensis, an endemic Hawaiian shrub.</title>
        <authorList>
            <person name="Wan X."/>
            <person name="Hou S."/>
            <person name="Saito J."/>
            <person name="Donachie S."/>
        </authorList>
    </citation>
    <scope>NUCLEOTIDE SEQUENCE [LARGE SCALE GENOMIC DNA]</scope>
    <source>
        <strain evidence="1 2">IK-1</strain>
    </source>
</reference>
<protein>
    <recommendedName>
        <fullName evidence="3">Restriction endonuclease</fullName>
    </recommendedName>
</protein>
<evidence type="ECO:0000313" key="2">
    <source>
        <dbReference type="Proteomes" id="UP000037755"/>
    </source>
</evidence>